<evidence type="ECO:0000313" key="3">
    <source>
        <dbReference type="Proteomes" id="UP000271227"/>
    </source>
</evidence>
<dbReference type="Proteomes" id="UP000271227">
    <property type="component" value="Unassembled WGS sequence"/>
</dbReference>
<evidence type="ECO:0008006" key="4">
    <source>
        <dbReference type="Google" id="ProtNLM"/>
    </source>
</evidence>
<dbReference type="OrthoDB" id="4518480at2"/>
<accession>A0A3M0CXM5</accession>
<name>A0A3M0CXM5_9PROT</name>
<feature type="region of interest" description="Disordered" evidence="1">
    <location>
        <begin position="340"/>
        <end position="367"/>
    </location>
</feature>
<feature type="region of interest" description="Disordered" evidence="1">
    <location>
        <begin position="1"/>
        <end position="32"/>
    </location>
</feature>
<evidence type="ECO:0000256" key="1">
    <source>
        <dbReference type="SAM" id="MobiDB-lite"/>
    </source>
</evidence>
<dbReference type="RefSeq" id="WP_121937539.1">
    <property type="nucleotide sequence ID" value="NZ_REFR01000009.1"/>
</dbReference>
<dbReference type="Gene3D" id="2.60.120.650">
    <property type="entry name" value="Cupin"/>
    <property type="match status" value="1"/>
</dbReference>
<proteinExistence type="predicted"/>
<organism evidence="2 3">
    <name type="scientific">Eilatimonas milleporae</name>
    <dbReference type="NCBI Taxonomy" id="911205"/>
    <lineage>
        <taxon>Bacteria</taxon>
        <taxon>Pseudomonadati</taxon>
        <taxon>Pseudomonadota</taxon>
        <taxon>Alphaproteobacteria</taxon>
        <taxon>Kordiimonadales</taxon>
        <taxon>Kordiimonadaceae</taxon>
        <taxon>Eilatimonas</taxon>
    </lineage>
</organism>
<dbReference type="AlphaFoldDB" id="A0A3M0CXM5"/>
<sequence length="448" mass="48062">MAGHRLADTPAAVKGASTDDPSMETGRKPPWRGGLKTVWQIAPAALADDMPGRGDGAPLFDALKNIRRQLERCGGAGVNLWLDGVPADILPAYLPDGQDADLGGYLDRVDRLLRPREFTILLADPHLYSDRLWGAARTLARGVAAEVGLPSGGFDTCAFLGRYSKTPFGIHRGQMSVLTVPILGRKAFWLWPHQYGLDHPEMQDSMDVAPYRGDALYRAADPGELLYWPADFWHIAETDDAPGDPPGPTAAWNIGMWWDNRPRERVLHSLANSFLGFDAVHKGMGVSFAGTQENSAEPPDCFHMATAELAALIDDSLFRDSLRIDWMKFVTADGFRTPPPLLADGTVSEEESGEKNGEGDGTDAAAPLRRSARVLSARLSTGDVCLCANGHAAVFENLSDDLCRGIAAAADGDGVAAGPALPDSVTDFLRAARALRPKPASEAGADRS</sequence>
<gene>
    <name evidence="2" type="ORF">BXY39_0855</name>
</gene>
<dbReference type="SUPFAM" id="SSF51197">
    <property type="entry name" value="Clavaminate synthase-like"/>
    <property type="match status" value="1"/>
</dbReference>
<reference evidence="2 3" key="1">
    <citation type="submission" date="2018-10" db="EMBL/GenBank/DDBJ databases">
        <title>Genomic Encyclopedia of Archaeal and Bacterial Type Strains, Phase II (KMG-II): from individual species to whole genera.</title>
        <authorList>
            <person name="Goeker M."/>
        </authorList>
    </citation>
    <scope>NUCLEOTIDE SEQUENCE [LARGE SCALE GENOMIC DNA]</scope>
    <source>
        <strain evidence="2 3">DSM 25217</strain>
    </source>
</reference>
<comment type="caution">
    <text evidence="2">The sequence shown here is derived from an EMBL/GenBank/DDBJ whole genome shotgun (WGS) entry which is preliminary data.</text>
</comment>
<keyword evidence="3" id="KW-1185">Reference proteome</keyword>
<evidence type="ECO:0000313" key="2">
    <source>
        <dbReference type="EMBL" id="RMB12359.1"/>
    </source>
</evidence>
<protein>
    <recommendedName>
        <fullName evidence="4">JmjC domain-containing protein</fullName>
    </recommendedName>
</protein>
<dbReference type="InParanoid" id="A0A3M0CXM5"/>
<dbReference type="EMBL" id="REFR01000009">
    <property type="protein sequence ID" value="RMB12359.1"/>
    <property type="molecule type" value="Genomic_DNA"/>
</dbReference>